<feature type="transmembrane region" description="Helical" evidence="2">
    <location>
        <begin position="67"/>
        <end position="87"/>
    </location>
</feature>
<dbReference type="PANTHER" id="PTHR35335">
    <property type="entry name" value="UPF0716 PROTEIN FXSA"/>
    <property type="match status" value="1"/>
</dbReference>
<dbReference type="EMBL" id="JAAKZV010000057">
    <property type="protein sequence ID" value="NGN65271.1"/>
    <property type="molecule type" value="Genomic_DNA"/>
</dbReference>
<accession>A0A6G4U207</accession>
<dbReference type="GO" id="GO:0016020">
    <property type="term" value="C:membrane"/>
    <property type="evidence" value="ECO:0007669"/>
    <property type="project" value="InterPro"/>
</dbReference>
<dbReference type="NCBIfam" id="NF008528">
    <property type="entry name" value="PRK11463.1-2"/>
    <property type="match status" value="1"/>
</dbReference>
<organism evidence="3 4">
    <name type="scientific">Streptomyces coryli</name>
    <dbReference type="NCBI Taxonomy" id="1128680"/>
    <lineage>
        <taxon>Bacteria</taxon>
        <taxon>Bacillati</taxon>
        <taxon>Actinomycetota</taxon>
        <taxon>Actinomycetes</taxon>
        <taxon>Kitasatosporales</taxon>
        <taxon>Streptomycetaceae</taxon>
        <taxon>Streptomyces</taxon>
    </lineage>
</organism>
<dbReference type="RefSeq" id="WP_165237546.1">
    <property type="nucleotide sequence ID" value="NZ_JAAKZV010000057.1"/>
</dbReference>
<dbReference type="Proteomes" id="UP000481583">
    <property type="component" value="Unassembled WGS sequence"/>
</dbReference>
<feature type="transmembrane region" description="Helical" evidence="2">
    <location>
        <begin position="44"/>
        <end position="61"/>
    </location>
</feature>
<evidence type="ECO:0000256" key="2">
    <source>
        <dbReference type="SAM" id="Phobius"/>
    </source>
</evidence>
<protein>
    <submittedName>
        <fullName evidence="3">FxsA family protein</fullName>
    </submittedName>
</protein>
<gene>
    <name evidence="3" type="ORF">G5C51_15355</name>
</gene>
<feature type="transmembrane region" description="Helical" evidence="2">
    <location>
        <begin position="119"/>
        <end position="143"/>
    </location>
</feature>
<evidence type="ECO:0000256" key="1">
    <source>
        <dbReference type="SAM" id="MobiDB-lite"/>
    </source>
</evidence>
<reference evidence="3 4" key="1">
    <citation type="submission" date="2020-02" db="EMBL/GenBank/DDBJ databases">
        <title>Whole-genome analyses of novel actinobacteria.</title>
        <authorList>
            <person name="Sahin N."/>
        </authorList>
    </citation>
    <scope>NUCLEOTIDE SEQUENCE [LARGE SCALE GENOMIC DNA]</scope>
    <source>
        <strain evidence="3 4">A7024</strain>
    </source>
</reference>
<comment type="caution">
    <text evidence="3">The sequence shown here is derived from an EMBL/GenBank/DDBJ whole genome shotgun (WGS) entry which is preliminary data.</text>
</comment>
<evidence type="ECO:0000313" key="4">
    <source>
        <dbReference type="Proteomes" id="UP000481583"/>
    </source>
</evidence>
<dbReference type="Pfam" id="PF04186">
    <property type="entry name" value="FxsA"/>
    <property type="match status" value="1"/>
</dbReference>
<evidence type="ECO:0000313" key="3">
    <source>
        <dbReference type="EMBL" id="NGN65271.1"/>
    </source>
</evidence>
<keyword evidence="2" id="KW-1133">Transmembrane helix</keyword>
<keyword evidence="2" id="KW-0812">Transmembrane</keyword>
<dbReference type="PANTHER" id="PTHR35335:SF1">
    <property type="entry name" value="UPF0716 PROTEIN FXSA"/>
    <property type="match status" value="1"/>
</dbReference>
<proteinExistence type="predicted"/>
<sequence length="201" mass="21062">MSDRERTPLPYEGPAGPPPGADGAVPGGGGPGAQRPRRSTARRVTPLIVAAWAVLEIWLLMLLGSKIGALGVFGVLLLGIIIGAVVIKRAGRRAWRGLAESLQPGAAPGARTDGSGNALTMLAGLLLMFPGLVSDALGLVLLLPPVRSLIRRRTNRFLEAAAPKAGLDDLNQAFTQARIHRPDGKVVQGEVVRDEDEPKTP</sequence>
<name>A0A6G4U207_9ACTN</name>
<keyword evidence="4" id="KW-1185">Reference proteome</keyword>
<keyword evidence="2" id="KW-0472">Membrane</keyword>
<dbReference type="NCBIfam" id="NF008527">
    <property type="entry name" value="PRK11463.1-1"/>
    <property type="match status" value="1"/>
</dbReference>
<dbReference type="InterPro" id="IPR007313">
    <property type="entry name" value="FxsA"/>
</dbReference>
<dbReference type="AlphaFoldDB" id="A0A6G4U207"/>
<feature type="region of interest" description="Disordered" evidence="1">
    <location>
        <begin position="1"/>
        <end position="39"/>
    </location>
</feature>